<evidence type="ECO:0000256" key="5">
    <source>
        <dbReference type="ARBA" id="ARBA00022679"/>
    </source>
</evidence>
<comment type="similarity">
    <text evidence="3">Belongs to the uridine kinase family.</text>
</comment>
<evidence type="ECO:0000256" key="2">
    <source>
        <dbReference type="ARBA" id="ARBA00004784"/>
    </source>
</evidence>
<organism evidence="12 13">
    <name type="scientific">Cloeon dipterum</name>
    <dbReference type="NCBI Taxonomy" id="197152"/>
    <lineage>
        <taxon>Eukaryota</taxon>
        <taxon>Metazoa</taxon>
        <taxon>Ecdysozoa</taxon>
        <taxon>Arthropoda</taxon>
        <taxon>Hexapoda</taxon>
        <taxon>Insecta</taxon>
        <taxon>Pterygota</taxon>
        <taxon>Palaeoptera</taxon>
        <taxon>Ephemeroptera</taxon>
        <taxon>Pisciforma</taxon>
        <taxon>Baetidae</taxon>
        <taxon>Cloeon</taxon>
    </lineage>
</organism>
<evidence type="ECO:0000313" key="13">
    <source>
        <dbReference type="Proteomes" id="UP000494165"/>
    </source>
</evidence>
<evidence type="ECO:0000256" key="8">
    <source>
        <dbReference type="ARBA" id="ARBA00047436"/>
    </source>
</evidence>
<comment type="pathway">
    <text evidence="2">Pyrimidine metabolism; CTP biosynthesis via salvage pathway; CTP from cytidine: step 1/3.</text>
</comment>
<evidence type="ECO:0000256" key="7">
    <source>
        <dbReference type="ARBA" id="ARBA00022777"/>
    </source>
</evidence>
<dbReference type="EMBL" id="CADEPI010000045">
    <property type="protein sequence ID" value="CAB3369437.1"/>
    <property type="molecule type" value="Genomic_DNA"/>
</dbReference>
<evidence type="ECO:0000256" key="3">
    <source>
        <dbReference type="ARBA" id="ARBA00005408"/>
    </source>
</evidence>
<proteinExistence type="inferred from homology"/>
<evidence type="ECO:0000256" key="9">
    <source>
        <dbReference type="ARBA" id="ARBA00048909"/>
    </source>
</evidence>
<feature type="signal peptide" evidence="10">
    <location>
        <begin position="1"/>
        <end position="24"/>
    </location>
</feature>
<keyword evidence="10" id="KW-0732">Signal</keyword>
<dbReference type="InterPro" id="IPR000764">
    <property type="entry name" value="Uridine_kinase-like"/>
</dbReference>
<evidence type="ECO:0000256" key="6">
    <source>
        <dbReference type="ARBA" id="ARBA00022741"/>
    </source>
</evidence>
<dbReference type="OrthoDB" id="10257085at2759"/>
<keyword evidence="5" id="KW-0808">Transferase</keyword>
<evidence type="ECO:0000313" key="12">
    <source>
        <dbReference type="EMBL" id="CAB3369437.1"/>
    </source>
</evidence>
<keyword evidence="6" id="KW-0547">Nucleotide-binding</keyword>
<feature type="chain" id="PRO_5035729194" description="uridine/cytidine kinase" evidence="10">
    <location>
        <begin position="25"/>
        <end position="291"/>
    </location>
</feature>
<keyword evidence="13" id="KW-1185">Reference proteome</keyword>
<accession>A0A8S1CNP4</accession>
<comment type="catalytic activity">
    <reaction evidence="9">
        <text>uridine + ATP = UMP + ADP + H(+)</text>
        <dbReference type="Rhea" id="RHEA:16825"/>
        <dbReference type="ChEBI" id="CHEBI:15378"/>
        <dbReference type="ChEBI" id="CHEBI:16704"/>
        <dbReference type="ChEBI" id="CHEBI:30616"/>
        <dbReference type="ChEBI" id="CHEBI:57865"/>
        <dbReference type="ChEBI" id="CHEBI:456216"/>
        <dbReference type="EC" id="2.7.1.48"/>
    </reaction>
</comment>
<protein>
    <recommendedName>
        <fullName evidence="4">uridine/cytidine kinase</fullName>
        <ecNumber evidence="4">2.7.1.48</ecNumber>
    </recommendedName>
</protein>
<dbReference type="PANTHER" id="PTHR10285">
    <property type="entry name" value="URIDINE KINASE"/>
    <property type="match status" value="1"/>
</dbReference>
<comment type="pathway">
    <text evidence="1">Pyrimidine metabolism; UMP biosynthesis via salvage pathway; UMP from uridine: step 1/1.</text>
</comment>
<gene>
    <name evidence="12" type="ORF">CLODIP_2_CD12284</name>
</gene>
<dbReference type="GO" id="GO:0008655">
    <property type="term" value="P:pyrimidine-containing compound salvage"/>
    <property type="evidence" value="ECO:0007669"/>
    <property type="project" value="UniProtKB-ARBA"/>
</dbReference>
<dbReference type="GO" id="GO:0005524">
    <property type="term" value="F:ATP binding"/>
    <property type="evidence" value="ECO:0007669"/>
    <property type="project" value="InterPro"/>
</dbReference>
<evidence type="ECO:0000256" key="4">
    <source>
        <dbReference type="ARBA" id="ARBA00012137"/>
    </source>
</evidence>
<dbReference type="AlphaFoldDB" id="A0A8S1CNP4"/>
<name>A0A8S1CNP4_9INSE</name>
<dbReference type="InterPro" id="IPR027417">
    <property type="entry name" value="P-loop_NTPase"/>
</dbReference>
<dbReference type="GO" id="GO:0004849">
    <property type="term" value="F:uridine kinase activity"/>
    <property type="evidence" value="ECO:0007669"/>
    <property type="project" value="UniProtKB-EC"/>
</dbReference>
<feature type="domain" description="Phosphoribulokinase/uridine kinase" evidence="11">
    <location>
        <begin position="76"/>
        <end position="266"/>
    </location>
</feature>
<evidence type="ECO:0000256" key="1">
    <source>
        <dbReference type="ARBA" id="ARBA00004690"/>
    </source>
</evidence>
<dbReference type="Gene3D" id="3.40.50.300">
    <property type="entry name" value="P-loop containing nucleotide triphosphate hydrolases"/>
    <property type="match status" value="1"/>
</dbReference>
<evidence type="ECO:0000256" key="10">
    <source>
        <dbReference type="SAM" id="SignalP"/>
    </source>
</evidence>
<dbReference type="SUPFAM" id="SSF52540">
    <property type="entry name" value="P-loop containing nucleoside triphosphate hydrolases"/>
    <property type="match status" value="1"/>
</dbReference>
<dbReference type="FunFam" id="3.40.50.300:FF:000339">
    <property type="entry name" value="Uridine kinase"/>
    <property type="match status" value="1"/>
</dbReference>
<dbReference type="CDD" id="cd02023">
    <property type="entry name" value="UMPK"/>
    <property type="match status" value="1"/>
</dbReference>
<dbReference type="Proteomes" id="UP000494165">
    <property type="component" value="Unassembled WGS sequence"/>
</dbReference>
<dbReference type="PRINTS" id="PR00988">
    <property type="entry name" value="URIDINKINASE"/>
</dbReference>
<dbReference type="Pfam" id="PF00485">
    <property type="entry name" value="PRK"/>
    <property type="match status" value="1"/>
</dbReference>
<dbReference type="EC" id="2.7.1.48" evidence="4"/>
<comment type="catalytic activity">
    <reaction evidence="8">
        <text>cytidine + ATP = CMP + ADP + H(+)</text>
        <dbReference type="Rhea" id="RHEA:24674"/>
        <dbReference type="ChEBI" id="CHEBI:15378"/>
        <dbReference type="ChEBI" id="CHEBI:17562"/>
        <dbReference type="ChEBI" id="CHEBI:30616"/>
        <dbReference type="ChEBI" id="CHEBI:60377"/>
        <dbReference type="ChEBI" id="CHEBI:456216"/>
        <dbReference type="EC" id="2.7.1.48"/>
    </reaction>
</comment>
<reference evidence="12 13" key="1">
    <citation type="submission" date="2020-04" db="EMBL/GenBank/DDBJ databases">
        <authorList>
            <person name="Alioto T."/>
            <person name="Alioto T."/>
            <person name="Gomez Garrido J."/>
        </authorList>
    </citation>
    <scope>NUCLEOTIDE SEQUENCE [LARGE SCALE GENOMIC DNA]</scope>
</reference>
<sequence>MAQSRFRLIRTAQILVIFIPSCVISHFNNEPSSKLCLNSDIMRFNSCIGFTDMMHVGPKNEREGGGDRSAFRRPVLIGVSGGTASGKTTVCTRIMERLAEETAEKHITCICQDSFYRALGEADLAKARKGNFNFDHPDAFDHELMLRTLTSLLEGKSCFIPEYDYTKHSVSGMTSINPSDVILVEGILIFYYPELRNLFQLKLFVDTDADTRLARRVIRDIKERKRDLDTVINQYTRFVKPAFEEFCLPTMKYADVIIPRGGENTVAINLIVQHVWNILQEQEDKGTKLVH</sequence>
<dbReference type="InterPro" id="IPR006083">
    <property type="entry name" value="PRK/URK"/>
</dbReference>
<keyword evidence="7" id="KW-0418">Kinase</keyword>
<comment type="caution">
    <text evidence="12">The sequence shown here is derived from an EMBL/GenBank/DDBJ whole genome shotgun (WGS) entry which is preliminary data.</text>
</comment>
<evidence type="ECO:0000259" key="11">
    <source>
        <dbReference type="Pfam" id="PF00485"/>
    </source>
</evidence>
<dbReference type="NCBIfam" id="NF004018">
    <property type="entry name" value="PRK05480.1"/>
    <property type="match status" value="1"/>
</dbReference>